<keyword evidence="2" id="KW-1133">Transmembrane helix</keyword>
<protein>
    <submittedName>
        <fullName evidence="3">Uncharacterized protein</fullName>
    </submittedName>
</protein>
<keyword evidence="2" id="KW-0472">Membrane</keyword>
<dbReference type="EMBL" id="PDNA01000051">
    <property type="protein sequence ID" value="PGH19181.1"/>
    <property type="molecule type" value="Genomic_DNA"/>
</dbReference>
<feature type="transmembrane region" description="Helical" evidence="2">
    <location>
        <begin position="451"/>
        <end position="470"/>
    </location>
</feature>
<gene>
    <name evidence="3" type="ORF">AJ80_04150</name>
</gene>
<evidence type="ECO:0000256" key="1">
    <source>
        <dbReference type="SAM" id="MobiDB-lite"/>
    </source>
</evidence>
<keyword evidence="2" id="KW-0812">Transmembrane</keyword>
<sequence>MTWSFSFSLWVVNGAYESDYNGTAYIKPNITEIDDCGPDNLISAGYALWLVLVPAVACVVQLPGSLFLFRRSNFYRFSPELGLVDCFAVLTLIVKALWNGFRWDESIAAVFTVRDGIGRGDLWWRKDLRELSRVDEQVGEQDISPISVDSSNGRVDAAGGSTGDGNDSSNDASASNDDRIHEFLTHRFAPILAPLSHERVLGAALFLTSFIKAMAMIKASSNSGVRLCCSIALAYSTSYLVLEILAWSYVFPLRHNNLKDIPPENLLDVVRLVDPGDNPFTFPDVEMKESLGQVIPLGNLVSLRNPASSSATPVSTTTTTTTASFKRPWNITVALIAASLGLLGPLGWMLILSNIWNPARGAWILAVSAFAFLVVRLLGKKLYQSFCRYSRGKSQNATPSAESGRSQSSPPLDQQTSVSATATASDPFVQYNTHGVFAFFLIWLWRRITVVNLYSAIWVVVICYYFAWIFPVKAGITPEDSGIEVPQKPVWLEWLG</sequence>
<dbReference type="OrthoDB" id="5073461at2759"/>
<feature type="region of interest" description="Disordered" evidence="1">
    <location>
        <begin position="144"/>
        <end position="175"/>
    </location>
</feature>
<comment type="caution">
    <text evidence="3">The sequence shown here is derived from an EMBL/GenBank/DDBJ whole genome shotgun (WGS) entry which is preliminary data.</text>
</comment>
<feature type="transmembrane region" description="Helical" evidence="2">
    <location>
        <begin position="362"/>
        <end position="379"/>
    </location>
</feature>
<dbReference type="Proteomes" id="UP000224634">
    <property type="component" value="Unassembled WGS sequence"/>
</dbReference>
<evidence type="ECO:0000313" key="4">
    <source>
        <dbReference type="Proteomes" id="UP000224634"/>
    </source>
</evidence>
<reference evidence="3 4" key="1">
    <citation type="submission" date="2017-10" db="EMBL/GenBank/DDBJ databases">
        <title>Comparative genomics in systemic dimorphic fungi from Ajellomycetaceae.</title>
        <authorList>
            <person name="Munoz J.F."/>
            <person name="Mcewen J.G."/>
            <person name="Clay O.K."/>
            <person name="Cuomo C.A."/>
        </authorList>
    </citation>
    <scope>NUCLEOTIDE SEQUENCE [LARGE SCALE GENOMIC DNA]</scope>
    <source>
        <strain evidence="3 4">UAMH7299</strain>
    </source>
</reference>
<feature type="transmembrane region" description="Helical" evidence="2">
    <location>
        <begin position="200"/>
        <end position="217"/>
    </location>
</feature>
<evidence type="ECO:0000313" key="3">
    <source>
        <dbReference type="EMBL" id="PGH19181.1"/>
    </source>
</evidence>
<feature type="transmembrane region" description="Helical" evidence="2">
    <location>
        <begin position="333"/>
        <end position="356"/>
    </location>
</feature>
<feature type="region of interest" description="Disordered" evidence="1">
    <location>
        <begin position="392"/>
        <end position="416"/>
    </location>
</feature>
<keyword evidence="4" id="KW-1185">Reference proteome</keyword>
<organism evidence="3 4">
    <name type="scientific">Polytolypa hystricis (strain UAMH7299)</name>
    <dbReference type="NCBI Taxonomy" id="1447883"/>
    <lineage>
        <taxon>Eukaryota</taxon>
        <taxon>Fungi</taxon>
        <taxon>Dikarya</taxon>
        <taxon>Ascomycota</taxon>
        <taxon>Pezizomycotina</taxon>
        <taxon>Eurotiomycetes</taxon>
        <taxon>Eurotiomycetidae</taxon>
        <taxon>Onygenales</taxon>
        <taxon>Onygenales incertae sedis</taxon>
        <taxon>Polytolypa</taxon>
    </lineage>
</organism>
<evidence type="ECO:0000256" key="2">
    <source>
        <dbReference type="SAM" id="Phobius"/>
    </source>
</evidence>
<proteinExistence type="predicted"/>
<name>A0A2B7YDP8_POLH7</name>
<feature type="compositionally biased region" description="Low complexity" evidence="1">
    <location>
        <begin position="156"/>
        <end position="175"/>
    </location>
</feature>
<accession>A0A2B7YDP8</accession>
<dbReference type="AlphaFoldDB" id="A0A2B7YDP8"/>
<feature type="transmembrane region" description="Helical" evidence="2">
    <location>
        <begin position="46"/>
        <end position="69"/>
    </location>
</feature>